<evidence type="ECO:0000313" key="2">
    <source>
        <dbReference type="Proteomes" id="UP000311674"/>
    </source>
</evidence>
<dbReference type="EMBL" id="CABBMN010000008">
    <property type="protein sequence ID" value="VSC31327.1"/>
    <property type="molecule type" value="Genomic_DNA"/>
</dbReference>
<protein>
    <submittedName>
        <fullName evidence="1">Uncharacterized protein</fullName>
    </submittedName>
</protein>
<gene>
    <name evidence="1" type="ORF">SAMEA3390019_01077</name>
</gene>
<accession>A0A4M9XCF6</accession>
<sequence length="45" mass="5003">MNEISVVVKLSNGSLMGATECDENPYKALLQILQVVHMQIVDELE</sequence>
<reference evidence="1 2" key="1">
    <citation type="submission" date="2019-04" db="EMBL/GenBank/DDBJ databases">
        <authorList>
            <consortium name="Pathogen Informatics"/>
        </authorList>
    </citation>
    <scope>NUCLEOTIDE SEQUENCE [LARGE SCALE GENOMIC DNA]</scope>
    <source>
        <strain evidence="1 2">GPSC148</strain>
    </source>
</reference>
<name>A0A4M9XCF6_STREE</name>
<dbReference type="Proteomes" id="UP000311674">
    <property type="component" value="Unassembled WGS sequence"/>
</dbReference>
<dbReference type="RefSeq" id="WP_001002894.1">
    <property type="nucleotide sequence ID" value="NZ_AP018936.1"/>
</dbReference>
<organism evidence="1 2">
    <name type="scientific">Streptococcus pneumoniae</name>
    <dbReference type="NCBI Taxonomy" id="1313"/>
    <lineage>
        <taxon>Bacteria</taxon>
        <taxon>Bacillati</taxon>
        <taxon>Bacillota</taxon>
        <taxon>Bacilli</taxon>
        <taxon>Lactobacillales</taxon>
        <taxon>Streptococcaceae</taxon>
        <taxon>Streptococcus</taxon>
    </lineage>
</organism>
<evidence type="ECO:0000313" key="1">
    <source>
        <dbReference type="EMBL" id="VSC31327.1"/>
    </source>
</evidence>
<proteinExistence type="predicted"/>
<dbReference type="AlphaFoldDB" id="A0A4M9XCF6"/>